<sequence length="118" mass="13481">MDPARSVRSSRAPYEARPGRRAVVVPDLSELQGPVAGVVELPHRLFWQPDRHVDLDVPGLLAWMYETVLTEAVHPDELRAWLHGPTLIRLWPELYVPRGVRRAWEESHPVLRARDVAA</sequence>
<evidence type="ECO:0000313" key="4">
    <source>
        <dbReference type="Proteomes" id="UP000471364"/>
    </source>
</evidence>
<reference evidence="1 3" key="1">
    <citation type="submission" date="2018-07" db="EMBL/GenBank/DDBJ databases">
        <authorList>
            <person name="Ye Y."/>
        </authorList>
    </citation>
    <scope>NUCLEOTIDE SEQUENCE [LARGE SCALE GENOMIC DNA]</scope>
    <source>
        <strain evidence="1">110B</strain>
        <strain evidence="3">H14(2018)</strain>
    </source>
</reference>
<evidence type="ECO:0000313" key="2">
    <source>
        <dbReference type="EMBL" id="KAB1103920.1"/>
    </source>
</evidence>
<dbReference type="EMBL" id="CP031263">
    <property type="protein sequence ID" value="AXH89238.1"/>
    <property type="molecule type" value="Genomic_DNA"/>
</dbReference>
<dbReference type="Proteomes" id="UP000471364">
    <property type="component" value="Unassembled WGS sequence"/>
</dbReference>
<proteinExistence type="predicted"/>
<reference evidence="1 3" key="2">
    <citation type="submission" date="2018-08" db="EMBL/GenBank/DDBJ databases">
        <title>Streptomyces kandeliansis sp. nov., an endophytic bacterium isolated from mangrove plant.</title>
        <authorList>
            <person name="Wang R."/>
        </authorList>
    </citation>
    <scope>NUCLEOTIDE SEQUENCE [LARGE SCALE GENOMIC DNA]</scope>
    <source>
        <strain evidence="1">110B</strain>
        <strain evidence="3">H14(2018)</strain>
    </source>
</reference>
<organism evidence="1 3">
    <name type="scientific">Micromonospora aurantiaca</name>
    <name type="common">nom. illeg.</name>
    <dbReference type="NCBI Taxonomy" id="47850"/>
    <lineage>
        <taxon>Bacteria</taxon>
        <taxon>Bacillati</taxon>
        <taxon>Actinomycetota</taxon>
        <taxon>Actinomycetes</taxon>
        <taxon>Micromonosporales</taxon>
        <taxon>Micromonosporaceae</taxon>
        <taxon>Micromonospora</taxon>
    </lineage>
</organism>
<evidence type="ECO:0008006" key="5">
    <source>
        <dbReference type="Google" id="ProtNLM"/>
    </source>
</evidence>
<keyword evidence="4" id="KW-1185">Reference proteome</keyword>
<evidence type="ECO:0000313" key="3">
    <source>
        <dbReference type="Proteomes" id="UP000253958"/>
    </source>
</evidence>
<reference evidence="2 4" key="3">
    <citation type="submission" date="2019-09" db="EMBL/GenBank/DDBJ databases">
        <title>High taxonomic diversity of Micromonospora strains isolated from Medicago sativa nodules in different geographical locations.</title>
        <authorList>
            <person name="Martinez-Hidalgo P."/>
            <person name="Flores-Felix J.D."/>
            <person name="Velazquez E."/>
            <person name="Brau L."/>
            <person name="Trujillo M.E."/>
            <person name="Martinez-Molina E."/>
        </authorList>
    </citation>
    <scope>NUCLEOTIDE SEQUENCE [LARGE SCALE GENOMIC DNA]</scope>
    <source>
        <strain evidence="2 4">ALFB5</strain>
    </source>
</reference>
<dbReference type="AlphaFoldDB" id="A0A6N3JTV5"/>
<protein>
    <recommendedName>
        <fullName evidence="5">Transcriptional regulator</fullName>
    </recommendedName>
</protein>
<dbReference type="RefSeq" id="WP_013475204.1">
    <property type="nucleotide sequence ID" value="NZ_CBDRIO010000010.1"/>
</dbReference>
<evidence type="ECO:0000313" key="1">
    <source>
        <dbReference type="EMBL" id="AXH89238.1"/>
    </source>
</evidence>
<gene>
    <name evidence="1" type="ORF">DVH21_04435</name>
    <name evidence="2" type="ORF">F6X54_28780</name>
</gene>
<dbReference type="EMBL" id="WAAR01000190">
    <property type="protein sequence ID" value="KAB1103920.1"/>
    <property type="molecule type" value="Genomic_DNA"/>
</dbReference>
<name>A0A6N3JTV5_9ACTN</name>
<dbReference type="Proteomes" id="UP000253958">
    <property type="component" value="Chromosome"/>
</dbReference>
<accession>A0A6N3JTV5</accession>